<dbReference type="Gene3D" id="3.30.200.20">
    <property type="entry name" value="Phosphorylase Kinase, domain 1"/>
    <property type="match status" value="1"/>
</dbReference>
<keyword evidence="3" id="KW-0418">Kinase</keyword>
<evidence type="ECO:0000256" key="4">
    <source>
        <dbReference type="ARBA" id="ARBA00022840"/>
    </source>
</evidence>
<dbReference type="PROSITE" id="PS50011">
    <property type="entry name" value="PROTEIN_KINASE_DOM"/>
    <property type="match status" value="1"/>
</dbReference>
<evidence type="ECO:0000313" key="6">
    <source>
        <dbReference type="EMBL" id="OGH93179.1"/>
    </source>
</evidence>
<dbReference type="AlphaFoldDB" id="A0A1F6PAI6"/>
<dbReference type="CDD" id="cd14014">
    <property type="entry name" value="STKc_PknB_like"/>
    <property type="match status" value="1"/>
</dbReference>
<dbReference type="PANTHER" id="PTHR43289">
    <property type="entry name" value="MITOGEN-ACTIVATED PROTEIN KINASE KINASE KINASE 20-RELATED"/>
    <property type="match status" value="1"/>
</dbReference>
<dbReference type="SUPFAM" id="SSF56112">
    <property type="entry name" value="Protein kinase-like (PK-like)"/>
    <property type="match status" value="1"/>
</dbReference>
<dbReference type="GO" id="GO:0005524">
    <property type="term" value="F:ATP binding"/>
    <property type="evidence" value="ECO:0007669"/>
    <property type="project" value="UniProtKB-KW"/>
</dbReference>
<dbReference type="GO" id="GO:0004674">
    <property type="term" value="F:protein serine/threonine kinase activity"/>
    <property type="evidence" value="ECO:0007669"/>
    <property type="project" value="TreeGrafter"/>
</dbReference>
<reference evidence="6 7" key="1">
    <citation type="journal article" date="2016" name="Nat. Commun.">
        <title>Thousands of microbial genomes shed light on interconnected biogeochemical processes in an aquifer system.</title>
        <authorList>
            <person name="Anantharaman K."/>
            <person name="Brown C.T."/>
            <person name="Hug L.A."/>
            <person name="Sharon I."/>
            <person name="Castelle C.J."/>
            <person name="Probst A.J."/>
            <person name="Thomas B.C."/>
            <person name="Singh A."/>
            <person name="Wilkins M.J."/>
            <person name="Karaoz U."/>
            <person name="Brodie E.L."/>
            <person name="Williams K.H."/>
            <person name="Hubbard S.S."/>
            <person name="Banfield J.F."/>
        </authorList>
    </citation>
    <scope>NUCLEOTIDE SEQUENCE [LARGE SCALE GENOMIC DNA]</scope>
</reference>
<dbReference type="InterPro" id="IPR008271">
    <property type="entry name" value="Ser/Thr_kinase_AS"/>
</dbReference>
<comment type="caution">
    <text evidence="6">The sequence shown here is derived from an EMBL/GenBank/DDBJ whole genome shotgun (WGS) entry which is preliminary data.</text>
</comment>
<sequence length="303" mass="35548">MKTLSDWKGRLIVGRYELREHINTSEMSCVFKAWDCQGKWEVIVKIAINSSRFDDRVTRLKRETEALRTLKHPAIVRLLDSGQIDRLSYFLVLEYIQGNDLQMALELFRYFSIDESISVLVQVLEALHEAHKKNMIHRDVKSANIMIAPDGVKLVDFGLVKFDPDYNPLRKPTATGNMVGTRLYASPEQAMGTGRYDCRSDLYSCGVVLYEILTRSLPFYEMDEDSEEWEDYWNHLRPFSKIYSIPKKVQAIVWKALSVDPDLRYQTAEEMRVALLAARPFSLRRFVKGLLSKARRYWRWFWE</sequence>
<evidence type="ECO:0000256" key="2">
    <source>
        <dbReference type="ARBA" id="ARBA00022741"/>
    </source>
</evidence>
<dbReference type="SMART" id="SM00220">
    <property type="entry name" value="S_TKc"/>
    <property type="match status" value="1"/>
</dbReference>
<evidence type="ECO:0000313" key="7">
    <source>
        <dbReference type="Proteomes" id="UP000176634"/>
    </source>
</evidence>
<keyword evidence="2" id="KW-0547">Nucleotide-binding</keyword>
<keyword evidence="1" id="KW-0808">Transferase</keyword>
<dbReference type="PANTHER" id="PTHR43289:SF30">
    <property type="entry name" value="NON-SPECIFIC SERINE_THREONINE PROTEIN KINASE"/>
    <property type="match status" value="1"/>
</dbReference>
<evidence type="ECO:0000256" key="1">
    <source>
        <dbReference type="ARBA" id="ARBA00022679"/>
    </source>
</evidence>
<feature type="domain" description="Protein kinase" evidence="5">
    <location>
        <begin position="16"/>
        <end position="282"/>
    </location>
</feature>
<dbReference type="STRING" id="1798705.A2563_01070"/>
<dbReference type="PROSITE" id="PS00108">
    <property type="entry name" value="PROTEIN_KINASE_ST"/>
    <property type="match status" value="1"/>
</dbReference>
<keyword evidence="4" id="KW-0067">ATP-binding</keyword>
<accession>A0A1F6PAI6</accession>
<protein>
    <recommendedName>
        <fullName evidence="5">Protein kinase domain-containing protein</fullName>
    </recommendedName>
</protein>
<proteinExistence type="predicted"/>
<evidence type="ECO:0000256" key="3">
    <source>
        <dbReference type="ARBA" id="ARBA00022777"/>
    </source>
</evidence>
<gene>
    <name evidence="6" type="ORF">A2563_01070</name>
</gene>
<dbReference type="InterPro" id="IPR000719">
    <property type="entry name" value="Prot_kinase_dom"/>
</dbReference>
<dbReference type="Pfam" id="PF00069">
    <property type="entry name" value="Pkinase"/>
    <property type="match status" value="1"/>
</dbReference>
<dbReference type="EMBL" id="MFRA01000001">
    <property type="protein sequence ID" value="OGH93179.1"/>
    <property type="molecule type" value="Genomic_DNA"/>
</dbReference>
<dbReference type="InterPro" id="IPR011009">
    <property type="entry name" value="Kinase-like_dom_sf"/>
</dbReference>
<evidence type="ECO:0000259" key="5">
    <source>
        <dbReference type="PROSITE" id="PS50011"/>
    </source>
</evidence>
<dbReference type="Proteomes" id="UP000176634">
    <property type="component" value="Unassembled WGS sequence"/>
</dbReference>
<name>A0A1F6PAI6_9BACT</name>
<organism evidence="6 7">
    <name type="scientific">Candidatus Magasanikbacteria bacterium RIFOXYD1_FULL_40_23</name>
    <dbReference type="NCBI Taxonomy" id="1798705"/>
    <lineage>
        <taxon>Bacteria</taxon>
        <taxon>Candidatus Magasanikiibacteriota</taxon>
    </lineage>
</organism>
<dbReference type="Gene3D" id="1.10.510.10">
    <property type="entry name" value="Transferase(Phosphotransferase) domain 1"/>
    <property type="match status" value="1"/>
</dbReference>